<dbReference type="InterPro" id="IPR003591">
    <property type="entry name" value="Leu-rich_rpt_typical-subtyp"/>
</dbReference>
<dbReference type="InterPro" id="IPR032675">
    <property type="entry name" value="LRR_dom_sf"/>
</dbReference>
<dbReference type="SMART" id="SM00364">
    <property type="entry name" value="LRR_BAC"/>
    <property type="match status" value="10"/>
</dbReference>
<dbReference type="InterPro" id="IPR001611">
    <property type="entry name" value="Leu-rich_rpt"/>
</dbReference>
<evidence type="ECO:0000256" key="2">
    <source>
        <dbReference type="ARBA" id="ARBA00022737"/>
    </source>
</evidence>
<sequence length="723" mass="79946">MQKTLALARKSGSLDLSNRNLLQLDPNICDINKRLGEDEKWWEVSKLKRLLVAHNQLKDFPPNFNDLGEELELLDLTDNQLSVFCPDTILDGFPNLREVRLSRNKITSLTPLFFTLPSLCTLHMNENQLTSLPDLTQFCTTKGLPNQAQIRQQEEDKALPPHMRGVSKYSHHYDHFSISSREESQTAPTEHVGEHVCPMSELVVMKNRLASIPDSFFAGMATSLKILNLSSNRLTSIPPSLALCINLEELVLSTNLLSSLPQNLFFSLPHLRILKLNENRLGQLPPLSTSESASSPPVYPPLVEMDISCNHLTSLPAGIENCSSLTAIRARDNKISQIPGSLTKLQSLALLDMAQNALRDVPPVIGTMKGKLTTFMLEANTLKGWRTGIVQKGTTAILDYLLGRMSESDVETFETKMKQEREQRAPREMQTEAEVGQARPAPKARGAASRARTGVDVGSIPILAQRAGKEGDLVSLIRNGQTDGVVDLKRQKLCVIPSVIVSGCGNIRELRVDENGMKELKMRESAWWSDAEDKEDIPFDAFTNLADLSACQNMLTTIPASVTLAPNLKSIALMRNKLVYLPNELFEYPLRSLDVSANPSLFASSFLPSLPSSRWVSSLSSLNISFSQLTTFPREVLALTSLATLDISNNKIDSVPPAITQLSKLETLNVSNNQIKKLCVEVSHIPTLSTLLCDGNPLVFPRRAILNKGSAAIIEFLQKMTPE</sequence>
<dbReference type="PRINTS" id="PR00019">
    <property type="entry name" value="LEURICHRPT"/>
</dbReference>
<dbReference type="PROSITE" id="PS51450">
    <property type="entry name" value="LRR"/>
    <property type="match status" value="7"/>
</dbReference>
<dbReference type="Pfam" id="PF13855">
    <property type="entry name" value="LRR_8"/>
    <property type="match status" value="4"/>
</dbReference>
<dbReference type="SUPFAM" id="SSF52058">
    <property type="entry name" value="L domain-like"/>
    <property type="match status" value="2"/>
</dbReference>
<dbReference type="SMART" id="SM00369">
    <property type="entry name" value="LRR_TYP"/>
    <property type="match status" value="12"/>
</dbReference>
<feature type="compositionally biased region" description="Basic and acidic residues" evidence="3">
    <location>
        <begin position="418"/>
        <end position="430"/>
    </location>
</feature>
<protein>
    <submittedName>
        <fullName evidence="4">Leucine-rich repeat protein SHOC-2</fullName>
    </submittedName>
</protein>
<keyword evidence="2" id="KW-0677">Repeat</keyword>
<dbReference type="InterPro" id="IPR050216">
    <property type="entry name" value="LRR_domain-containing"/>
</dbReference>
<evidence type="ECO:0000313" key="4">
    <source>
        <dbReference type="EMBL" id="KAK2954604.1"/>
    </source>
</evidence>
<dbReference type="EMBL" id="JARBJD010000076">
    <property type="protein sequence ID" value="KAK2954604.1"/>
    <property type="molecule type" value="Genomic_DNA"/>
</dbReference>
<name>A0ABQ9XRR2_9EUKA</name>
<dbReference type="Gene3D" id="3.80.10.10">
    <property type="entry name" value="Ribonuclease Inhibitor"/>
    <property type="match status" value="5"/>
</dbReference>
<gene>
    <name evidence="4" type="ORF">BLNAU_10455</name>
</gene>
<accession>A0ABQ9XRR2</accession>
<reference evidence="4 5" key="1">
    <citation type="journal article" date="2022" name="bioRxiv">
        <title>Genomics of Preaxostyla Flagellates Illuminates Evolutionary Transitions and the Path Towards Mitochondrial Loss.</title>
        <authorList>
            <person name="Novak L.V.F."/>
            <person name="Treitli S.C."/>
            <person name="Pyrih J."/>
            <person name="Halakuc P."/>
            <person name="Pipaliya S.V."/>
            <person name="Vacek V."/>
            <person name="Brzon O."/>
            <person name="Soukal P."/>
            <person name="Eme L."/>
            <person name="Dacks J.B."/>
            <person name="Karnkowska A."/>
            <person name="Elias M."/>
            <person name="Hampl V."/>
        </authorList>
    </citation>
    <scope>NUCLEOTIDE SEQUENCE [LARGE SCALE GENOMIC DNA]</scope>
    <source>
        <strain evidence="4">NAU3</strain>
        <tissue evidence="4">Gut</tissue>
    </source>
</reference>
<keyword evidence="1" id="KW-0433">Leucine-rich repeat</keyword>
<comment type="caution">
    <text evidence="4">The sequence shown here is derived from an EMBL/GenBank/DDBJ whole genome shotgun (WGS) entry which is preliminary data.</text>
</comment>
<organism evidence="4 5">
    <name type="scientific">Blattamonas nauphoetae</name>
    <dbReference type="NCBI Taxonomy" id="2049346"/>
    <lineage>
        <taxon>Eukaryota</taxon>
        <taxon>Metamonada</taxon>
        <taxon>Preaxostyla</taxon>
        <taxon>Oxymonadida</taxon>
        <taxon>Blattamonas</taxon>
    </lineage>
</organism>
<feature type="region of interest" description="Disordered" evidence="3">
    <location>
        <begin position="418"/>
        <end position="450"/>
    </location>
</feature>
<proteinExistence type="predicted"/>
<dbReference type="Proteomes" id="UP001281761">
    <property type="component" value="Unassembled WGS sequence"/>
</dbReference>
<evidence type="ECO:0000313" key="5">
    <source>
        <dbReference type="Proteomes" id="UP001281761"/>
    </source>
</evidence>
<keyword evidence="5" id="KW-1185">Reference proteome</keyword>
<dbReference type="PANTHER" id="PTHR48051:SF1">
    <property type="entry name" value="RAS SUPPRESSOR PROTEIN 1"/>
    <property type="match status" value="1"/>
</dbReference>
<evidence type="ECO:0000256" key="3">
    <source>
        <dbReference type="SAM" id="MobiDB-lite"/>
    </source>
</evidence>
<evidence type="ECO:0000256" key="1">
    <source>
        <dbReference type="ARBA" id="ARBA00022614"/>
    </source>
</evidence>
<dbReference type="PANTHER" id="PTHR48051">
    <property type="match status" value="1"/>
</dbReference>